<dbReference type="Proteomes" id="UP001279734">
    <property type="component" value="Unassembled WGS sequence"/>
</dbReference>
<proteinExistence type="predicted"/>
<gene>
    <name evidence="1" type="ORF">Nepgr_015787</name>
</gene>
<dbReference type="AlphaFoldDB" id="A0AAD3SP87"/>
<accession>A0AAD3SP87</accession>
<evidence type="ECO:0000313" key="2">
    <source>
        <dbReference type="Proteomes" id="UP001279734"/>
    </source>
</evidence>
<reference evidence="1" key="1">
    <citation type="submission" date="2023-05" db="EMBL/GenBank/DDBJ databases">
        <title>Nepenthes gracilis genome sequencing.</title>
        <authorList>
            <person name="Fukushima K."/>
        </authorList>
    </citation>
    <scope>NUCLEOTIDE SEQUENCE</scope>
    <source>
        <strain evidence="1">SING2019-196</strain>
    </source>
</reference>
<organism evidence="1 2">
    <name type="scientific">Nepenthes gracilis</name>
    <name type="common">Slender pitcher plant</name>
    <dbReference type="NCBI Taxonomy" id="150966"/>
    <lineage>
        <taxon>Eukaryota</taxon>
        <taxon>Viridiplantae</taxon>
        <taxon>Streptophyta</taxon>
        <taxon>Embryophyta</taxon>
        <taxon>Tracheophyta</taxon>
        <taxon>Spermatophyta</taxon>
        <taxon>Magnoliopsida</taxon>
        <taxon>eudicotyledons</taxon>
        <taxon>Gunneridae</taxon>
        <taxon>Pentapetalae</taxon>
        <taxon>Caryophyllales</taxon>
        <taxon>Nepenthaceae</taxon>
        <taxon>Nepenthes</taxon>
    </lineage>
</organism>
<dbReference type="EMBL" id="BSYO01000013">
    <property type="protein sequence ID" value="GMH13946.1"/>
    <property type="molecule type" value="Genomic_DNA"/>
</dbReference>
<name>A0AAD3SP87_NEPGR</name>
<comment type="caution">
    <text evidence="1">The sequence shown here is derived from an EMBL/GenBank/DDBJ whole genome shotgun (WGS) entry which is preliminary data.</text>
</comment>
<protein>
    <submittedName>
        <fullName evidence="1">Uncharacterized protein</fullName>
    </submittedName>
</protein>
<keyword evidence="2" id="KW-1185">Reference proteome</keyword>
<sequence length="121" mass="13125">MSLECSLHVVGCGMEFSSVFVGRLFEFGTNIHFWCDHRDVFVDGSCGPALMIIFLVKIIVELSSSKCCCASLGVFSVSLELFRTGLNPDLSDTAGILKLLSIMLSSAQAQVLIRLVPTVFS</sequence>
<evidence type="ECO:0000313" key="1">
    <source>
        <dbReference type="EMBL" id="GMH13946.1"/>
    </source>
</evidence>